<dbReference type="EMBL" id="JAECZC010000093">
    <property type="protein sequence ID" value="MBH8566341.1"/>
    <property type="molecule type" value="Genomic_DNA"/>
</dbReference>
<organism evidence="1 2">
    <name type="scientific">Amazonocrinis nigriterrae CENA67</name>
    <dbReference type="NCBI Taxonomy" id="2794033"/>
    <lineage>
        <taxon>Bacteria</taxon>
        <taxon>Bacillati</taxon>
        <taxon>Cyanobacteriota</taxon>
        <taxon>Cyanophyceae</taxon>
        <taxon>Nostocales</taxon>
        <taxon>Nostocaceae</taxon>
        <taxon>Amazonocrinis</taxon>
        <taxon>Amazonocrinis nigriterrae</taxon>
    </lineage>
</organism>
<dbReference type="Proteomes" id="UP000632766">
    <property type="component" value="Unassembled WGS sequence"/>
</dbReference>
<reference evidence="1 2" key="1">
    <citation type="journal article" date="2021" name="Int. J. Syst. Evol. Microbiol.">
        <title>Amazonocrinis nigriterrae gen. nov., sp. nov., Atlanticothrix silvestris gen. nov., sp. nov. and Dendronalium phyllosphericum gen. nov., sp. nov., nostocacean cyanobacteria from Brazilian environments.</title>
        <authorList>
            <person name="Alvarenga D.O."/>
            <person name="Andreote A.P.D."/>
            <person name="Branco L.H.Z."/>
            <person name="Delbaje E."/>
            <person name="Cruz R.B."/>
            <person name="Varani A.M."/>
            <person name="Fiore M.F."/>
        </authorList>
    </citation>
    <scope>NUCLEOTIDE SEQUENCE [LARGE SCALE GENOMIC DNA]</scope>
    <source>
        <strain evidence="1 2">CENA67</strain>
    </source>
</reference>
<proteinExistence type="predicted"/>
<protein>
    <submittedName>
        <fullName evidence="1">Uncharacterized protein</fullName>
    </submittedName>
</protein>
<comment type="caution">
    <text evidence="1">The sequence shown here is derived from an EMBL/GenBank/DDBJ whole genome shotgun (WGS) entry which is preliminary data.</text>
</comment>
<dbReference type="AlphaFoldDB" id="A0A8J7LCB9"/>
<keyword evidence="2" id="KW-1185">Reference proteome</keyword>
<evidence type="ECO:0000313" key="2">
    <source>
        <dbReference type="Proteomes" id="UP000632766"/>
    </source>
</evidence>
<sequence length="61" mass="6844">MKDSLCIWRYALPTTIIKLDGRGLLEVRSHNTTTRVDWGDTHVRVLPAPLPSTPALVFSLN</sequence>
<name>A0A8J7LCB9_9NOST</name>
<accession>A0A8J7LCB9</accession>
<evidence type="ECO:0000313" key="1">
    <source>
        <dbReference type="EMBL" id="MBH8566341.1"/>
    </source>
</evidence>
<gene>
    <name evidence="1" type="ORF">I8748_30020</name>
</gene>
<dbReference type="RefSeq" id="WP_198128098.1">
    <property type="nucleotide sequence ID" value="NZ_JAECZC010000093.1"/>
</dbReference>